<dbReference type="PROSITE" id="PS00098">
    <property type="entry name" value="THIOLASE_1"/>
    <property type="match status" value="1"/>
</dbReference>
<dbReference type="GO" id="GO:0005777">
    <property type="term" value="C:peroxisome"/>
    <property type="evidence" value="ECO:0007669"/>
    <property type="project" value="TreeGrafter"/>
</dbReference>
<evidence type="ECO:0000256" key="7">
    <source>
        <dbReference type="ARBA" id="ARBA00047605"/>
    </source>
</evidence>
<evidence type="ECO:0000256" key="8">
    <source>
        <dbReference type="RuleBase" id="RU003557"/>
    </source>
</evidence>
<feature type="domain" description="Thiolase N-terminal" evidence="9">
    <location>
        <begin position="74"/>
        <end position="331"/>
    </location>
</feature>
<dbReference type="Gene3D" id="3.40.47.10">
    <property type="match status" value="2"/>
</dbReference>
<dbReference type="InterPro" id="IPR020617">
    <property type="entry name" value="Thiolase_C"/>
</dbReference>
<dbReference type="PANTHER" id="PTHR43853">
    <property type="entry name" value="3-KETOACYL-COA THIOLASE, PEROXISOMAL"/>
    <property type="match status" value="1"/>
</dbReference>
<proteinExistence type="inferred from homology"/>
<organism evidence="11">
    <name type="scientific">Fusarium oxysporum f. sp. conglutinans race 2 54008</name>
    <dbReference type="NCBI Taxonomy" id="1089457"/>
    <lineage>
        <taxon>Eukaryota</taxon>
        <taxon>Fungi</taxon>
        <taxon>Dikarya</taxon>
        <taxon>Ascomycota</taxon>
        <taxon>Pezizomycotina</taxon>
        <taxon>Sordariomycetes</taxon>
        <taxon>Hypocreomycetidae</taxon>
        <taxon>Hypocreales</taxon>
        <taxon>Nectriaceae</taxon>
        <taxon>Fusarium</taxon>
        <taxon>Fusarium oxysporum species complex</taxon>
    </lineage>
</organism>
<comment type="similarity">
    <text evidence="3 8">Belongs to the thiolase-like superfamily. Thiolase family.</text>
</comment>
<dbReference type="InterPro" id="IPR002155">
    <property type="entry name" value="Thiolase"/>
</dbReference>
<evidence type="ECO:0000259" key="9">
    <source>
        <dbReference type="Pfam" id="PF00108"/>
    </source>
</evidence>
<dbReference type="OrthoDB" id="5404651at2759"/>
<name>X0H405_FUSOX</name>
<evidence type="ECO:0000256" key="1">
    <source>
        <dbReference type="ARBA" id="ARBA00001958"/>
    </source>
</evidence>
<dbReference type="GO" id="GO:0006635">
    <property type="term" value="P:fatty acid beta-oxidation"/>
    <property type="evidence" value="ECO:0007669"/>
    <property type="project" value="TreeGrafter"/>
</dbReference>
<evidence type="ECO:0000256" key="4">
    <source>
        <dbReference type="ARBA" id="ARBA00022679"/>
    </source>
</evidence>
<evidence type="ECO:0000313" key="11">
    <source>
        <dbReference type="EMBL" id="EXL70752.1"/>
    </source>
</evidence>
<dbReference type="PANTHER" id="PTHR43853:SF9">
    <property type="entry name" value="ACETYL-COA C-ACETYLTRANSFERASE"/>
    <property type="match status" value="1"/>
</dbReference>
<dbReference type="AlphaFoldDB" id="X0H405"/>
<evidence type="ECO:0000256" key="5">
    <source>
        <dbReference type="ARBA" id="ARBA00022958"/>
    </source>
</evidence>
<dbReference type="EMBL" id="JH658899">
    <property type="protein sequence ID" value="EXL70752.1"/>
    <property type="molecule type" value="Genomic_DNA"/>
</dbReference>
<dbReference type="InterPro" id="IPR050215">
    <property type="entry name" value="Thiolase-like_sf_Thiolase"/>
</dbReference>
<dbReference type="GO" id="GO:0003988">
    <property type="term" value="F:acetyl-CoA C-acyltransferase activity"/>
    <property type="evidence" value="ECO:0007669"/>
    <property type="project" value="UniProtKB-EC"/>
</dbReference>
<keyword evidence="4 8" id="KW-0808">Transferase</keyword>
<dbReference type="InterPro" id="IPR016039">
    <property type="entry name" value="Thiolase-like"/>
</dbReference>
<dbReference type="NCBIfam" id="TIGR01930">
    <property type="entry name" value="AcCoA-C-Actrans"/>
    <property type="match status" value="1"/>
</dbReference>
<comment type="pathway">
    <text evidence="2">Lipid metabolism; fatty acid metabolism.</text>
</comment>
<sequence length="462" mass="49362">MSTELRIWVQFDIMWDTETGILPKRGMTATAQARMRVSSVGCFVADSDTHEQNEEMATLTRRLKALTTKSPNDVVILSAVRSPITRAFKGGFKDAWPEDILAPVMAEAARRAKIQSGDVQDVLIGNVLAELGFAKTGRMALLHAGFPTSTTFHTVNRQCSSSLQALTHMAHAIQAGQIDVALAGGVESMSKNYQSRGIPQDVGPTLHNTKVKAASDCLMPMGITSENVARRHGVDRKMQDEYALLSHTRANEALAAGRFEAEIVPIEYTVYDNETGKTSQVRVAADDTIRPNVTLEKLAKLKPAFLEDGGSTAGNSSQISDGASAAILARRSWATERGLKPVARFLGTQVAGCEPDEMGMGPIYAIPRLYKYVGIGQKDVDVIELNEAFASQTLACINKLGLDVDKVNPNGGAIAIGHPTGATGTRQLATLIAELGRRGKEVGVISMCASTGIGVASAIIVE</sequence>
<gene>
    <name evidence="11" type="ORF">FOPG_13437</name>
</gene>
<feature type="domain" description="Thiolase C-terminal" evidence="10">
    <location>
        <begin position="339"/>
        <end position="459"/>
    </location>
</feature>
<dbReference type="Pfam" id="PF02803">
    <property type="entry name" value="Thiolase_C"/>
    <property type="match status" value="1"/>
</dbReference>
<dbReference type="InterPro" id="IPR020616">
    <property type="entry name" value="Thiolase_N"/>
</dbReference>
<reference evidence="11" key="1">
    <citation type="submission" date="2011-11" db="EMBL/GenBank/DDBJ databases">
        <title>The Genome Sequence of Fusarium oxysporum PHW808.</title>
        <authorList>
            <consortium name="The Broad Institute Genome Sequencing Platform"/>
            <person name="Ma L.-J."/>
            <person name="Gale L.R."/>
            <person name="Schwartz D.C."/>
            <person name="Zhou S."/>
            <person name="Corby-Kistler H."/>
            <person name="Young S.K."/>
            <person name="Zeng Q."/>
            <person name="Gargeya S."/>
            <person name="Fitzgerald M."/>
            <person name="Haas B."/>
            <person name="Abouelleil A."/>
            <person name="Alvarado L."/>
            <person name="Arachchi H.M."/>
            <person name="Berlin A."/>
            <person name="Brown A."/>
            <person name="Chapman S.B."/>
            <person name="Chen Z."/>
            <person name="Dunbar C."/>
            <person name="Freedman E."/>
            <person name="Gearin G."/>
            <person name="Goldberg J."/>
            <person name="Griggs A."/>
            <person name="Gujja S."/>
            <person name="Heiman D."/>
            <person name="Howarth C."/>
            <person name="Larson L."/>
            <person name="Lui A."/>
            <person name="MacDonald P.J.P."/>
            <person name="Montmayeur A."/>
            <person name="Murphy C."/>
            <person name="Neiman D."/>
            <person name="Pearson M."/>
            <person name="Priest M."/>
            <person name="Roberts A."/>
            <person name="Saif S."/>
            <person name="Shea T."/>
            <person name="Shenoy N."/>
            <person name="Sisk P."/>
            <person name="Stolte C."/>
            <person name="Sykes S."/>
            <person name="Wortman J."/>
            <person name="Nusbaum C."/>
            <person name="Birren B."/>
        </authorList>
    </citation>
    <scope>NUCLEOTIDE SEQUENCE [LARGE SCALE GENOMIC DNA]</scope>
    <source>
        <strain evidence="11">54008</strain>
    </source>
</reference>
<evidence type="ECO:0000256" key="2">
    <source>
        <dbReference type="ARBA" id="ARBA00004872"/>
    </source>
</evidence>
<keyword evidence="6 8" id="KW-0012">Acyltransferase</keyword>
<dbReference type="Proteomes" id="UP000030676">
    <property type="component" value="Unassembled WGS sequence"/>
</dbReference>
<dbReference type="CDD" id="cd00751">
    <property type="entry name" value="thiolase"/>
    <property type="match status" value="1"/>
</dbReference>
<evidence type="ECO:0000259" key="10">
    <source>
        <dbReference type="Pfam" id="PF02803"/>
    </source>
</evidence>
<dbReference type="GO" id="GO:0010124">
    <property type="term" value="P:phenylacetate catabolic process"/>
    <property type="evidence" value="ECO:0007669"/>
    <property type="project" value="TreeGrafter"/>
</dbReference>
<accession>X0H405</accession>
<protein>
    <submittedName>
        <fullName evidence="11">Acetyl-CoA acyltransferase</fullName>
    </submittedName>
</protein>
<evidence type="ECO:0000256" key="6">
    <source>
        <dbReference type="ARBA" id="ARBA00023315"/>
    </source>
</evidence>
<dbReference type="HOGENOM" id="CLU_031026_1_1_1"/>
<comment type="cofactor">
    <cofactor evidence="1">
        <name>K(+)</name>
        <dbReference type="ChEBI" id="CHEBI:29103"/>
    </cofactor>
</comment>
<evidence type="ECO:0000256" key="3">
    <source>
        <dbReference type="ARBA" id="ARBA00010982"/>
    </source>
</evidence>
<comment type="catalytic activity">
    <reaction evidence="7">
        <text>an acyl-CoA + acetyl-CoA = a 3-oxoacyl-CoA + CoA</text>
        <dbReference type="Rhea" id="RHEA:21564"/>
        <dbReference type="ChEBI" id="CHEBI:57287"/>
        <dbReference type="ChEBI" id="CHEBI:57288"/>
        <dbReference type="ChEBI" id="CHEBI:58342"/>
        <dbReference type="ChEBI" id="CHEBI:90726"/>
        <dbReference type="EC" id="2.3.1.16"/>
    </reaction>
</comment>
<dbReference type="PROSITE" id="PS00737">
    <property type="entry name" value="THIOLASE_2"/>
    <property type="match status" value="1"/>
</dbReference>
<keyword evidence="5" id="KW-0630">Potassium</keyword>
<dbReference type="InterPro" id="IPR020613">
    <property type="entry name" value="Thiolase_CS"/>
</dbReference>
<reference evidence="11" key="2">
    <citation type="submission" date="2012-05" db="EMBL/GenBank/DDBJ databases">
        <title>The Genome Annotation of Fusarium oxysporum PHW808.</title>
        <authorList>
            <consortium name="The Broad Institute Genomics Platform"/>
            <person name="Ma L.-J."/>
            <person name="Corby-Kistler H."/>
            <person name="Broz K."/>
            <person name="Gale L.R."/>
            <person name="Jonkers W."/>
            <person name="O'Donnell K."/>
            <person name="Ploetz R."/>
            <person name="Steinberg C."/>
            <person name="Schwartz D.C."/>
            <person name="VanEtten H."/>
            <person name="Zhou S."/>
            <person name="Young S.K."/>
            <person name="Zeng Q."/>
            <person name="Gargeya S."/>
            <person name="Fitzgerald M."/>
            <person name="Abouelleil A."/>
            <person name="Alvarado L."/>
            <person name="Chapman S.B."/>
            <person name="Gainer-Dewar J."/>
            <person name="Goldberg J."/>
            <person name="Griggs A."/>
            <person name="Gujja S."/>
            <person name="Hansen M."/>
            <person name="Howarth C."/>
            <person name="Imamovic A."/>
            <person name="Ireland A."/>
            <person name="Larimer J."/>
            <person name="McCowan C."/>
            <person name="Murphy C."/>
            <person name="Pearson M."/>
            <person name="Poon T.W."/>
            <person name="Priest M."/>
            <person name="Roberts A."/>
            <person name="Saif S."/>
            <person name="Shea T."/>
            <person name="Sykes S."/>
            <person name="Wortman J."/>
            <person name="Nusbaum C."/>
            <person name="Birren B."/>
        </authorList>
    </citation>
    <scope>NUCLEOTIDE SEQUENCE</scope>
    <source>
        <strain evidence="11">54008</strain>
    </source>
</reference>
<dbReference type="Pfam" id="PF00108">
    <property type="entry name" value="Thiolase_N"/>
    <property type="match status" value="1"/>
</dbReference>
<dbReference type="SUPFAM" id="SSF53901">
    <property type="entry name" value="Thiolase-like"/>
    <property type="match status" value="2"/>
</dbReference>
<dbReference type="InterPro" id="IPR020615">
    <property type="entry name" value="Thiolase_acyl_enz_int_AS"/>
</dbReference>